<proteinExistence type="predicted"/>
<feature type="signal peptide" evidence="1">
    <location>
        <begin position="1"/>
        <end position="25"/>
    </location>
</feature>
<dbReference type="AlphaFoldDB" id="B4CZX7"/>
<dbReference type="Pfam" id="PF01663">
    <property type="entry name" value="Phosphodiest"/>
    <property type="match status" value="1"/>
</dbReference>
<dbReference type="SUPFAM" id="SSF53649">
    <property type="entry name" value="Alkaline phosphatase-like"/>
    <property type="match status" value="1"/>
</dbReference>
<dbReference type="InParanoid" id="B4CZX7"/>
<dbReference type="PANTHER" id="PTHR10151:SF120">
    <property type="entry name" value="BIS(5'-ADENOSYL)-TRIPHOSPHATASE"/>
    <property type="match status" value="1"/>
</dbReference>
<name>B4CZX7_9BACT</name>
<organism evidence="2 3">
    <name type="scientific">Chthoniobacter flavus Ellin428</name>
    <dbReference type="NCBI Taxonomy" id="497964"/>
    <lineage>
        <taxon>Bacteria</taxon>
        <taxon>Pseudomonadati</taxon>
        <taxon>Verrucomicrobiota</taxon>
        <taxon>Spartobacteria</taxon>
        <taxon>Chthoniobacterales</taxon>
        <taxon>Chthoniobacteraceae</taxon>
        <taxon>Chthoniobacter</taxon>
    </lineage>
</organism>
<comment type="caution">
    <text evidence="2">The sequence shown here is derived from an EMBL/GenBank/DDBJ whole genome shotgun (WGS) entry which is preliminary data.</text>
</comment>
<keyword evidence="1" id="KW-0732">Signal</keyword>
<dbReference type="eggNOG" id="COG1524">
    <property type="taxonomic scope" value="Bacteria"/>
</dbReference>
<dbReference type="InterPro" id="IPR017850">
    <property type="entry name" value="Alkaline_phosphatase_core_sf"/>
</dbReference>
<evidence type="ECO:0000313" key="3">
    <source>
        <dbReference type="Proteomes" id="UP000005824"/>
    </source>
</evidence>
<sequence length="533" mass="57243" precursor="true">MPRNPLSTLIVASLTMVGAAWSLHAEDAPAFTPKAEHVILVIWDGMRLDFINAQNTPNLQSLVQHGTFFANNHSFWPTTTEVNGTVLATGAFPARSHVVANSEYRPEINPRGPVHTEDAEVMHKGDEVSGGKYVGVATVVETVRKAGFPAVVAGTKPVALIQDRAPERPATPFSATLFAGKIYPHALLASITAALGPMPQYKPDMNNPAPNTAGNQWTTRALLEHLWHDGVPRYSVLWLSDPDFPQHLTSPGAPAAIAGIHDSDTNLGLVIAELQKRGELQKTDIFVVSDHGFSTIERSVDPVKYYGEHRVTVSKQFNSPPTNGQVMSVSVGGATGLYVIGHDAGVTGKLVEMLQRSDFAGPIFTRNAAPGTFAISAAHLDSPEAPDIVFSFRWSAGNNAVGTPGLILAEGKAGNGMHGSLSKFDIHNTLVAGGPDIRIGYRDEFPTGNIDVAPTILHLLGLKSPDGTDGRVLSEAFTGAPEPKEKPVTKRIETLRDFTTGVIFKDAHKWQQYLQTTTFDGRTYFDEGNASGQ</sequence>
<evidence type="ECO:0000256" key="1">
    <source>
        <dbReference type="SAM" id="SignalP"/>
    </source>
</evidence>
<protein>
    <submittedName>
        <fullName evidence="2">Type I phosphodiesterase/nucleotide pyrophosphatase</fullName>
    </submittedName>
</protein>
<feature type="chain" id="PRO_5002800277" evidence="1">
    <location>
        <begin position="26"/>
        <end position="533"/>
    </location>
</feature>
<keyword evidence="3" id="KW-1185">Reference proteome</keyword>
<dbReference type="RefSeq" id="WP_006979540.1">
    <property type="nucleotide sequence ID" value="NZ_ABVL01000005.1"/>
</dbReference>
<evidence type="ECO:0000313" key="2">
    <source>
        <dbReference type="EMBL" id="EDY20291.1"/>
    </source>
</evidence>
<dbReference type="PANTHER" id="PTHR10151">
    <property type="entry name" value="ECTONUCLEOTIDE PYROPHOSPHATASE/PHOSPHODIESTERASE"/>
    <property type="match status" value="1"/>
</dbReference>
<dbReference type="GO" id="GO:0016787">
    <property type="term" value="F:hydrolase activity"/>
    <property type="evidence" value="ECO:0007669"/>
    <property type="project" value="UniProtKB-ARBA"/>
</dbReference>
<reference evidence="2 3" key="1">
    <citation type="journal article" date="2011" name="J. Bacteriol.">
        <title>Genome sequence of Chthoniobacter flavus Ellin428, an aerobic heterotrophic soil bacterium.</title>
        <authorList>
            <person name="Kant R."/>
            <person name="van Passel M.W."/>
            <person name="Palva A."/>
            <person name="Lucas S."/>
            <person name="Lapidus A."/>
            <person name="Glavina Del Rio T."/>
            <person name="Dalin E."/>
            <person name="Tice H."/>
            <person name="Bruce D."/>
            <person name="Goodwin L."/>
            <person name="Pitluck S."/>
            <person name="Larimer F.W."/>
            <person name="Land M.L."/>
            <person name="Hauser L."/>
            <person name="Sangwan P."/>
            <person name="de Vos W.M."/>
            <person name="Janssen P.H."/>
            <person name="Smidt H."/>
        </authorList>
    </citation>
    <scope>NUCLEOTIDE SEQUENCE [LARGE SCALE GENOMIC DNA]</scope>
    <source>
        <strain evidence="2 3">Ellin428</strain>
    </source>
</reference>
<accession>B4CZX7</accession>
<dbReference type="STRING" id="497964.CfE428DRAFT_2215"/>
<gene>
    <name evidence="2" type="ORF">CfE428DRAFT_2215</name>
</gene>
<dbReference type="InterPro" id="IPR002591">
    <property type="entry name" value="Phosphodiest/P_Trfase"/>
</dbReference>
<dbReference type="Proteomes" id="UP000005824">
    <property type="component" value="Unassembled WGS sequence"/>
</dbReference>
<dbReference type="Gene3D" id="3.40.720.10">
    <property type="entry name" value="Alkaline Phosphatase, subunit A"/>
    <property type="match status" value="2"/>
</dbReference>
<dbReference type="EMBL" id="ABVL01000005">
    <property type="protein sequence ID" value="EDY20291.1"/>
    <property type="molecule type" value="Genomic_DNA"/>
</dbReference>